<dbReference type="Pfam" id="PF05641">
    <property type="entry name" value="Agenet"/>
    <property type="match status" value="4"/>
</dbReference>
<feature type="domain" description="Agenet" evidence="1">
    <location>
        <begin position="326"/>
        <end position="394"/>
    </location>
</feature>
<feature type="domain" description="Agenet" evidence="1">
    <location>
        <begin position="76"/>
        <end position="135"/>
    </location>
</feature>
<dbReference type="PANTHER" id="PTHR31917:SF147">
    <property type="entry name" value="AGENET DOMAIN-CONTAINING PROTEIN"/>
    <property type="match status" value="1"/>
</dbReference>
<dbReference type="Proteomes" id="UP000694864">
    <property type="component" value="Chromosome 1"/>
</dbReference>
<dbReference type="InterPro" id="IPR014002">
    <property type="entry name" value="Agenet_dom_plant"/>
</dbReference>
<evidence type="ECO:0000313" key="3">
    <source>
        <dbReference type="RefSeq" id="XP_010441337.1"/>
    </source>
</evidence>
<organism evidence="2 3">
    <name type="scientific">Camelina sativa</name>
    <name type="common">False flax</name>
    <name type="synonym">Myagrum sativum</name>
    <dbReference type="NCBI Taxonomy" id="90675"/>
    <lineage>
        <taxon>Eukaryota</taxon>
        <taxon>Viridiplantae</taxon>
        <taxon>Streptophyta</taxon>
        <taxon>Embryophyta</taxon>
        <taxon>Tracheophyta</taxon>
        <taxon>Spermatophyta</taxon>
        <taxon>Magnoliopsida</taxon>
        <taxon>eudicotyledons</taxon>
        <taxon>Gunneridae</taxon>
        <taxon>Pentapetalae</taxon>
        <taxon>rosids</taxon>
        <taxon>malvids</taxon>
        <taxon>Brassicales</taxon>
        <taxon>Brassicaceae</taxon>
        <taxon>Camelineae</taxon>
        <taxon>Camelina</taxon>
    </lineage>
</organism>
<dbReference type="GeneID" id="104724507"/>
<feature type="domain" description="Agenet" evidence="1">
    <location>
        <begin position="167"/>
        <end position="236"/>
    </location>
</feature>
<dbReference type="RefSeq" id="XP_010441337.1">
    <property type="nucleotide sequence ID" value="XM_010443035.2"/>
</dbReference>
<dbReference type="InterPro" id="IPR008395">
    <property type="entry name" value="Agenet-like_dom"/>
</dbReference>
<dbReference type="PANTHER" id="PTHR31917">
    <property type="entry name" value="AGENET DOMAIN-CONTAINING PROTEIN-RELATED"/>
    <property type="match status" value="1"/>
</dbReference>
<reference evidence="3" key="2">
    <citation type="submission" date="2025-08" db="UniProtKB">
        <authorList>
            <consortium name="RefSeq"/>
        </authorList>
    </citation>
    <scope>IDENTIFICATION</scope>
    <source>
        <tissue evidence="3">Leaf</tissue>
    </source>
</reference>
<protein>
    <submittedName>
        <fullName evidence="3">DUF724 domain-containing protein 6-like</fullName>
    </submittedName>
</protein>
<proteinExistence type="predicted"/>
<keyword evidence="2" id="KW-1185">Reference proteome</keyword>
<sequence length="461" mass="53824">MMTSDGFWRGGDRVEVERLVSGAKTYFPATVVSTPSVRKNHVLVEHESLMVGGSVRMKEYVIPTRLRPSPPRDLNRRFKAKDEVDVFRDTEGCWVRGNVTTVLGDSRYIVEFKGGNRPEIEVDQVDLRLHREWQHGSWVPSLFQQSNVLEPTPQRIKLKIKIKTRDNQYEKGALVEVRSEEEVYKGSWYCARILCSLGDGKYIVEHLKFSRDDGESLPLRDVVEAQNMRPVHPPQVSHVVCYEPGNEVDVWFNKRWWIGRVSNVLGGGSKYSVFITSRGEEPTVLNFNLRPHKDWINGAWSNTSKSKGECNRPPFKKLKSCERADMMFKDGMMVEVRSDERGYEGSWFSAKIISYLGENRYTVEYQTLKTDDERELLKEEARGSDLRPIPPPLIPKAYRYELYEEVDAWYNEGWWSGRVYTRNHNYTRYGVYFKTNNERLEFAYSDLRPCQVWRNGKWSRA</sequence>
<dbReference type="Gene3D" id="2.30.30.140">
    <property type="match status" value="1"/>
</dbReference>
<evidence type="ECO:0000313" key="2">
    <source>
        <dbReference type="Proteomes" id="UP000694864"/>
    </source>
</evidence>
<name>A0ABM0UHR6_CAMSA</name>
<evidence type="ECO:0000259" key="1">
    <source>
        <dbReference type="SMART" id="SM00743"/>
    </source>
</evidence>
<feature type="domain" description="Agenet" evidence="1">
    <location>
        <begin position="398"/>
        <end position="455"/>
    </location>
</feature>
<reference evidence="2" key="1">
    <citation type="journal article" date="2014" name="Nat. Commun.">
        <title>The emerging biofuel crop Camelina sativa retains a highly undifferentiated hexaploid genome structure.</title>
        <authorList>
            <person name="Kagale S."/>
            <person name="Koh C."/>
            <person name="Nixon J."/>
            <person name="Bollina V."/>
            <person name="Clarke W.E."/>
            <person name="Tuteja R."/>
            <person name="Spillane C."/>
            <person name="Robinson S.J."/>
            <person name="Links M.G."/>
            <person name="Clarke C."/>
            <person name="Higgins E.E."/>
            <person name="Huebert T."/>
            <person name="Sharpe A.G."/>
            <person name="Parkin I.A."/>
        </authorList>
    </citation>
    <scope>NUCLEOTIDE SEQUENCE [LARGE SCALE GENOMIC DNA]</scope>
    <source>
        <strain evidence="2">cv. DH55</strain>
    </source>
</reference>
<dbReference type="SMART" id="SM00743">
    <property type="entry name" value="Agenet"/>
    <property type="match status" value="5"/>
</dbReference>
<gene>
    <name evidence="3" type="primary">LOC104724507</name>
</gene>
<dbReference type="CDD" id="cd20405">
    <property type="entry name" value="Tudor_Agenet_AtDUF_rpt1_3"/>
    <property type="match status" value="2"/>
</dbReference>
<accession>A0ABM0UHR6</accession>
<dbReference type="CDD" id="cd20406">
    <property type="entry name" value="Tudor_Agenet_AtDUF_rpt2_4"/>
    <property type="match status" value="3"/>
</dbReference>
<feature type="domain" description="Agenet" evidence="1">
    <location>
        <begin position="240"/>
        <end position="297"/>
    </location>
</feature>